<sequence>MAEVYDNDLGCHLGPVVPSSCFGILDSGLHVVAQKFTISCMNYIHRGYQDDDFRVIFIAIVIAIIFATTDSHMNESDITLYSYPKECSLNDICYYCSISGFGSPEGSCLPCSGLSGRAVTSWGEYKQSSKVKILNLKSPYKSTPFICNASFSNHKRNPDFSRQNKFSRGRNRQNEERDSYDNLEESEMLSSRNGPLLTASNTSKFQATATPGPREREIVELFRKVQAQLRERAAIKEEKKSEELQGKGKESETVDSLLKLLRKHSVQKGKKTNSSRSSNFVLDQPDQSNVFSEERAGNSTELNSNVNHVAQDSGTPVVNRPKSNFRRRSPVSRTKFQPVYHEGGTDNLVASTATDKTEKDIHLDPELGRIPKNKVDSSAHSDREPIFSDEDVFDEMADDDAAKMFENVDANDDEEQHQVGEELAEMKLTELRAIAKSRGLKGYSKLKKVELIELLSADQV</sequence>
<evidence type="ECO:0000256" key="2">
    <source>
        <dbReference type="SAM" id="Phobius"/>
    </source>
</evidence>
<dbReference type="AlphaFoldDB" id="A0A1U7YLZ4"/>
<protein>
    <submittedName>
        <fullName evidence="5">Rho-N domain-containing protein 1, chloroplastic-like</fullName>
    </submittedName>
</protein>
<dbReference type="Pfam" id="PF07498">
    <property type="entry name" value="Rho_N"/>
    <property type="match status" value="1"/>
</dbReference>
<dbReference type="InterPro" id="IPR011112">
    <property type="entry name" value="Rho-like_N"/>
</dbReference>
<evidence type="ECO:0000256" key="1">
    <source>
        <dbReference type="SAM" id="MobiDB-lite"/>
    </source>
</evidence>
<dbReference type="Gene3D" id="1.10.720.10">
    <property type="match status" value="1"/>
</dbReference>
<evidence type="ECO:0000313" key="4">
    <source>
        <dbReference type="Proteomes" id="UP000189701"/>
    </source>
</evidence>
<keyword evidence="2" id="KW-0472">Membrane</keyword>
<feature type="region of interest" description="Disordered" evidence="1">
    <location>
        <begin position="156"/>
        <end position="213"/>
    </location>
</feature>
<organism evidence="4 5">
    <name type="scientific">Nicotiana sylvestris</name>
    <name type="common">Wood tobacco</name>
    <name type="synonym">South American tobacco</name>
    <dbReference type="NCBI Taxonomy" id="4096"/>
    <lineage>
        <taxon>Eukaryota</taxon>
        <taxon>Viridiplantae</taxon>
        <taxon>Streptophyta</taxon>
        <taxon>Embryophyta</taxon>
        <taxon>Tracheophyta</taxon>
        <taxon>Spermatophyta</taxon>
        <taxon>Magnoliopsida</taxon>
        <taxon>eudicotyledons</taxon>
        <taxon>Gunneridae</taxon>
        <taxon>Pentapetalae</taxon>
        <taxon>asterids</taxon>
        <taxon>lamiids</taxon>
        <taxon>Solanales</taxon>
        <taxon>Solanaceae</taxon>
        <taxon>Nicotianoideae</taxon>
        <taxon>Nicotianeae</taxon>
        <taxon>Nicotiana</taxon>
    </lineage>
</organism>
<dbReference type="PANTHER" id="PTHR34449">
    <property type="entry name" value="RHO TERMINATION FACTOR"/>
    <property type="match status" value="1"/>
</dbReference>
<dbReference type="STRING" id="4096.A0A1U7YLZ4"/>
<dbReference type="eggNOG" id="ENOG502QQ4E">
    <property type="taxonomic scope" value="Eukaryota"/>
</dbReference>
<feature type="domain" description="Rho termination factor-like N-terminal" evidence="3">
    <location>
        <begin position="422"/>
        <end position="459"/>
    </location>
</feature>
<evidence type="ECO:0000259" key="3">
    <source>
        <dbReference type="SMART" id="SM00959"/>
    </source>
</evidence>
<keyword evidence="4" id="KW-1185">Reference proteome</keyword>
<dbReference type="GO" id="GO:0006353">
    <property type="term" value="P:DNA-templated transcription termination"/>
    <property type="evidence" value="ECO:0007669"/>
    <property type="project" value="InterPro"/>
</dbReference>
<dbReference type="Proteomes" id="UP000189701">
    <property type="component" value="Unplaced"/>
</dbReference>
<dbReference type="RefSeq" id="XP_009799855.1">
    <property type="nucleotide sequence ID" value="XM_009801553.1"/>
</dbReference>
<feature type="transmembrane region" description="Helical" evidence="2">
    <location>
        <begin position="53"/>
        <end position="69"/>
    </location>
</feature>
<proteinExistence type="predicted"/>
<dbReference type="SMART" id="SM00959">
    <property type="entry name" value="Rho_N"/>
    <property type="match status" value="1"/>
</dbReference>
<keyword evidence="2" id="KW-0812">Transmembrane</keyword>
<keyword evidence="2" id="KW-1133">Transmembrane helix</keyword>
<feature type="compositionally biased region" description="Polar residues" evidence="1">
    <location>
        <begin position="188"/>
        <end position="209"/>
    </location>
</feature>
<dbReference type="OrthoDB" id="652255at2759"/>
<name>A0A1U7YLZ4_NICSY</name>
<reference evidence="5" key="2">
    <citation type="submission" date="2025-08" db="UniProtKB">
        <authorList>
            <consortium name="RefSeq"/>
        </authorList>
    </citation>
    <scope>IDENTIFICATION</scope>
    <source>
        <tissue evidence="5">Leaf</tissue>
    </source>
</reference>
<evidence type="ECO:0000313" key="5">
    <source>
        <dbReference type="RefSeq" id="XP_009799855.1"/>
    </source>
</evidence>
<feature type="compositionally biased region" description="Polar residues" evidence="1">
    <location>
        <begin position="274"/>
        <end position="316"/>
    </location>
</feature>
<dbReference type="PANTHER" id="PTHR34449:SF5">
    <property type="entry name" value="ATP BINDING _ ATPASE"/>
    <property type="match status" value="1"/>
</dbReference>
<feature type="region of interest" description="Disordered" evidence="1">
    <location>
        <begin position="265"/>
        <end position="332"/>
    </location>
</feature>
<accession>A0A1U7YLZ4</accession>
<gene>
    <name evidence="5" type="primary">LOC104245853</name>
</gene>
<reference evidence="4" key="1">
    <citation type="journal article" date="2013" name="Genome Biol.">
        <title>Reference genomes and transcriptomes of Nicotiana sylvestris and Nicotiana tomentosiformis.</title>
        <authorList>
            <person name="Sierro N."/>
            <person name="Battey J.N."/>
            <person name="Ouadi S."/>
            <person name="Bovet L."/>
            <person name="Goepfert S."/>
            <person name="Bakaher N."/>
            <person name="Peitsch M.C."/>
            <person name="Ivanov N.V."/>
        </authorList>
    </citation>
    <scope>NUCLEOTIDE SEQUENCE [LARGE SCALE GENOMIC DNA]</scope>
</reference>